<evidence type="ECO:0000256" key="1">
    <source>
        <dbReference type="SAM" id="MobiDB-lite"/>
    </source>
</evidence>
<reference evidence="2 3" key="1">
    <citation type="journal article" date="2024" name="BMC Genomics">
        <title>De novo assembly and annotation of Popillia japonica's genome with initial clues to its potential as an invasive pest.</title>
        <authorList>
            <person name="Cucini C."/>
            <person name="Boschi S."/>
            <person name="Funari R."/>
            <person name="Cardaioli E."/>
            <person name="Iannotti N."/>
            <person name="Marturano G."/>
            <person name="Paoli F."/>
            <person name="Bruttini M."/>
            <person name="Carapelli A."/>
            <person name="Frati F."/>
            <person name="Nardi F."/>
        </authorList>
    </citation>
    <scope>NUCLEOTIDE SEQUENCE [LARGE SCALE GENOMIC DNA]</scope>
    <source>
        <strain evidence="2">DMR45628</strain>
    </source>
</reference>
<proteinExistence type="predicted"/>
<dbReference type="AlphaFoldDB" id="A0AAW1ICJ0"/>
<sequence>MMLMAATFKSHSFHYSQSDLQIALIPLQPDELTDTENFDENNLQREEVQDVAGTLELFISNICDESELNSDDEPLAMKKRRISKMKENRKASEYDKKNNSIFGKT</sequence>
<keyword evidence="3" id="KW-1185">Reference proteome</keyword>
<protein>
    <submittedName>
        <fullName evidence="2">Uncharacterized protein</fullName>
    </submittedName>
</protein>
<name>A0AAW1ICJ0_POPJA</name>
<accession>A0AAW1ICJ0</accession>
<evidence type="ECO:0000313" key="3">
    <source>
        <dbReference type="Proteomes" id="UP001458880"/>
    </source>
</evidence>
<feature type="region of interest" description="Disordered" evidence="1">
    <location>
        <begin position="83"/>
        <end position="105"/>
    </location>
</feature>
<comment type="caution">
    <text evidence="2">The sequence shown here is derived from an EMBL/GenBank/DDBJ whole genome shotgun (WGS) entry which is preliminary data.</text>
</comment>
<evidence type="ECO:0000313" key="2">
    <source>
        <dbReference type="EMBL" id="KAK9687000.1"/>
    </source>
</evidence>
<gene>
    <name evidence="2" type="ORF">QE152_g36790</name>
</gene>
<dbReference type="Proteomes" id="UP001458880">
    <property type="component" value="Unassembled WGS sequence"/>
</dbReference>
<organism evidence="2 3">
    <name type="scientific">Popillia japonica</name>
    <name type="common">Japanese beetle</name>
    <dbReference type="NCBI Taxonomy" id="7064"/>
    <lineage>
        <taxon>Eukaryota</taxon>
        <taxon>Metazoa</taxon>
        <taxon>Ecdysozoa</taxon>
        <taxon>Arthropoda</taxon>
        <taxon>Hexapoda</taxon>
        <taxon>Insecta</taxon>
        <taxon>Pterygota</taxon>
        <taxon>Neoptera</taxon>
        <taxon>Endopterygota</taxon>
        <taxon>Coleoptera</taxon>
        <taxon>Polyphaga</taxon>
        <taxon>Scarabaeiformia</taxon>
        <taxon>Scarabaeidae</taxon>
        <taxon>Rutelinae</taxon>
        <taxon>Popillia</taxon>
    </lineage>
</organism>
<dbReference type="EMBL" id="JASPKY010000669">
    <property type="protein sequence ID" value="KAK9687000.1"/>
    <property type="molecule type" value="Genomic_DNA"/>
</dbReference>
<feature type="compositionally biased region" description="Basic and acidic residues" evidence="1">
    <location>
        <begin position="84"/>
        <end position="98"/>
    </location>
</feature>